<dbReference type="PRINTS" id="PR00421">
    <property type="entry name" value="THIOREDOXIN"/>
</dbReference>
<dbReference type="InterPro" id="IPR005746">
    <property type="entry name" value="Thioredoxin"/>
</dbReference>
<feature type="site" description="Deprotonates C-terminal active site Cys" evidence="9">
    <location>
        <position position="25"/>
    </location>
</feature>
<evidence type="ECO:0000256" key="1">
    <source>
        <dbReference type="ARBA" id="ARBA00008987"/>
    </source>
</evidence>
<dbReference type="CDD" id="cd02947">
    <property type="entry name" value="TRX_family"/>
    <property type="match status" value="1"/>
</dbReference>
<dbReference type="InterPro" id="IPR013766">
    <property type="entry name" value="Thioredoxin_domain"/>
</dbReference>
<accession>A0A9D1IUQ6</accession>
<evidence type="ECO:0000256" key="8">
    <source>
        <dbReference type="PIRNR" id="PIRNR000077"/>
    </source>
</evidence>
<feature type="active site" description="Nucleophile" evidence="9">
    <location>
        <position position="31"/>
    </location>
</feature>
<keyword evidence="6 10" id="KW-0676">Redox-active center</keyword>
<reference evidence="12" key="1">
    <citation type="submission" date="2020-10" db="EMBL/GenBank/DDBJ databases">
        <authorList>
            <person name="Gilroy R."/>
        </authorList>
    </citation>
    <scope>NUCLEOTIDE SEQUENCE</scope>
    <source>
        <strain evidence="12">CHK191-8634</strain>
    </source>
</reference>
<dbReference type="PROSITE" id="PS51352">
    <property type="entry name" value="THIOREDOXIN_2"/>
    <property type="match status" value="1"/>
</dbReference>
<comment type="caution">
    <text evidence="12">The sequence shown here is derived from an EMBL/GenBank/DDBJ whole genome shotgun (WGS) entry which is preliminary data.</text>
</comment>
<feature type="site" description="Contributes to redox potential value" evidence="9">
    <location>
        <position position="32"/>
    </location>
</feature>
<evidence type="ECO:0000259" key="11">
    <source>
        <dbReference type="PROSITE" id="PS51352"/>
    </source>
</evidence>
<evidence type="ECO:0000256" key="2">
    <source>
        <dbReference type="ARBA" id="ARBA00020570"/>
    </source>
</evidence>
<dbReference type="InterPro" id="IPR036249">
    <property type="entry name" value="Thioredoxin-like_sf"/>
</dbReference>
<reference evidence="12" key="2">
    <citation type="journal article" date="2021" name="PeerJ">
        <title>Extensive microbial diversity within the chicken gut microbiome revealed by metagenomics and culture.</title>
        <authorList>
            <person name="Gilroy R."/>
            <person name="Ravi A."/>
            <person name="Getino M."/>
            <person name="Pursley I."/>
            <person name="Horton D.L."/>
            <person name="Alikhan N.F."/>
            <person name="Baker D."/>
            <person name="Gharbi K."/>
            <person name="Hall N."/>
            <person name="Watson M."/>
            <person name="Adriaenssens E.M."/>
            <person name="Foster-Nyarko E."/>
            <person name="Jarju S."/>
            <person name="Secka A."/>
            <person name="Antonio M."/>
            <person name="Oren A."/>
            <person name="Chaudhuri R.R."/>
            <person name="La Ragione R."/>
            <person name="Hildebrand F."/>
            <person name="Pallen M.J."/>
        </authorList>
    </citation>
    <scope>NUCLEOTIDE SEQUENCE</scope>
    <source>
        <strain evidence="12">CHK191-8634</strain>
    </source>
</reference>
<evidence type="ECO:0000256" key="10">
    <source>
        <dbReference type="PIRSR" id="PIRSR000077-4"/>
    </source>
</evidence>
<dbReference type="GO" id="GO:0045454">
    <property type="term" value="P:cell redox homeostasis"/>
    <property type="evidence" value="ECO:0007669"/>
    <property type="project" value="TreeGrafter"/>
</dbReference>
<evidence type="ECO:0000256" key="5">
    <source>
        <dbReference type="ARBA" id="ARBA00023157"/>
    </source>
</evidence>
<dbReference type="FunFam" id="3.40.30.10:FF:000001">
    <property type="entry name" value="Thioredoxin"/>
    <property type="match status" value="1"/>
</dbReference>
<dbReference type="Gene3D" id="3.40.30.10">
    <property type="entry name" value="Glutaredoxin"/>
    <property type="match status" value="1"/>
</dbReference>
<dbReference type="GO" id="GO:0015035">
    <property type="term" value="F:protein-disulfide reductase activity"/>
    <property type="evidence" value="ECO:0007669"/>
    <property type="project" value="UniProtKB-UniRule"/>
</dbReference>
<evidence type="ECO:0000256" key="7">
    <source>
        <dbReference type="NCBIfam" id="TIGR01068"/>
    </source>
</evidence>
<dbReference type="PROSITE" id="PS00194">
    <property type="entry name" value="THIOREDOXIN_1"/>
    <property type="match status" value="1"/>
</dbReference>
<evidence type="ECO:0000256" key="4">
    <source>
        <dbReference type="ARBA" id="ARBA00022982"/>
    </source>
</evidence>
<dbReference type="AlphaFoldDB" id="A0A9D1IUQ6"/>
<dbReference type="SUPFAM" id="SSF52833">
    <property type="entry name" value="Thioredoxin-like"/>
    <property type="match status" value="1"/>
</dbReference>
<dbReference type="EMBL" id="DVMR01000051">
    <property type="protein sequence ID" value="HIU43898.1"/>
    <property type="molecule type" value="Genomic_DNA"/>
</dbReference>
<keyword evidence="4" id="KW-0249">Electron transport</keyword>
<dbReference type="GO" id="GO:0005829">
    <property type="term" value="C:cytosol"/>
    <property type="evidence" value="ECO:0007669"/>
    <property type="project" value="TreeGrafter"/>
</dbReference>
<feature type="site" description="Contributes to redox potential value" evidence="9">
    <location>
        <position position="33"/>
    </location>
</feature>
<dbReference type="NCBIfam" id="TIGR01068">
    <property type="entry name" value="thioredoxin"/>
    <property type="match status" value="1"/>
</dbReference>
<organism evidence="12 13">
    <name type="scientific">Candidatus Ventrousia excrementavium</name>
    <dbReference type="NCBI Taxonomy" id="2840961"/>
    <lineage>
        <taxon>Bacteria</taxon>
        <taxon>Bacillati</taxon>
        <taxon>Bacillota</taxon>
        <taxon>Clostridia</taxon>
        <taxon>Eubacteriales</taxon>
        <taxon>Clostridiaceae</taxon>
        <taxon>Clostridiaceae incertae sedis</taxon>
        <taxon>Candidatus Ventrousia</taxon>
    </lineage>
</organism>
<dbReference type="Proteomes" id="UP000824073">
    <property type="component" value="Unassembled WGS sequence"/>
</dbReference>
<comment type="similarity">
    <text evidence="1 8">Belongs to the thioredoxin family.</text>
</comment>
<dbReference type="PANTHER" id="PTHR45663:SF11">
    <property type="entry name" value="GEO12009P1"/>
    <property type="match status" value="1"/>
</dbReference>
<dbReference type="InterPro" id="IPR017937">
    <property type="entry name" value="Thioredoxin_CS"/>
</dbReference>
<feature type="disulfide bond" description="Redox-active" evidence="10">
    <location>
        <begin position="31"/>
        <end position="34"/>
    </location>
</feature>
<feature type="active site" description="Nucleophile" evidence="9">
    <location>
        <position position="34"/>
    </location>
</feature>
<dbReference type="Pfam" id="PF00085">
    <property type="entry name" value="Thioredoxin"/>
    <property type="match status" value="1"/>
</dbReference>
<sequence>MSAINISKANFHSEILSSDRPVLLDFWAPWCGPCRMVSPIVDEIAAERADIKVGKINVDEQPELAAQFSVMSIPTLVVIKDGKVTNRTVGALPKEQILSLL</sequence>
<evidence type="ECO:0000256" key="6">
    <source>
        <dbReference type="ARBA" id="ARBA00023284"/>
    </source>
</evidence>
<evidence type="ECO:0000256" key="3">
    <source>
        <dbReference type="ARBA" id="ARBA00022448"/>
    </source>
</evidence>
<proteinExistence type="inferred from homology"/>
<dbReference type="PANTHER" id="PTHR45663">
    <property type="entry name" value="GEO12009P1"/>
    <property type="match status" value="1"/>
</dbReference>
<evidence type="ECO:0000256" key="9">
    <source>
        <dbReference type="PIRSR" id="PIRSR000077-1"/>
    </source>
</evidence>
<name>A0A9D1IUQ6_9CLOT</name>
<evidence type="ECO:0000313" key="12">
    <source>
        <dbReference type="EMBL" id="HIU43898.1"/>
    </source>
</evidence>
<dbReference type="PIRSF" id="PIRSF000077">
    <property type="entry name" value="Thioredoxin"/>
    <property type="match status" value="1"/>
</dbReference>
<keyword evidence="5 10" id="KW-1015">Disulfide bond</keyword>
<keyword evidence="3" id="KW-0813">Transport</keyword>
<protein>
    <recommendedName>
        <fullName evidence="2 7">Thioredoxin</fullName>
    </recommendedName>
</protein>
<feature type="domain" description="Thioredoxin" evidence="11">
    <location>
        <begin position="1"/>
        <end position="101"/>
    </location>
</feature>
<gene>
    <name evidence="12" type="primary">trxA</name>
    <name evidence="12" type="ORF">IAB67_06340</name>
</gene>
<evidence type="ECO:0000313" key="13">
    <source>
        <dbReference type="Proteomes" id="UP000824073"/>
    </source>
</evidence>